<evidence type="ECO:0000313" key="2">
    <source>
        <dbReference type="Proteomes" id="UP000572817"/>
    </source>
</evidence>
<dbReference type="AlphaFoldDB" id="A0A8H4IIF5"/>
<name>A0A8H4IIF5_9PEZI</name>
<accession>A0A8H4IIF5</accession>
<organism evidence="1 2">
    <name type="scientific">Botryosphaeria dothidea</name>
    <dbReference type="NCBI Taxonomy" id="55169"/>
    <lineage>
        <taxon>Eukaryota</taxon>
        <taxon>Fungi</taxon>
        <taxon>Dikarya</taxon>
        <taxon>Ascomycota</taxon>
        <taxon>Pezizomycotina</taxon>
        <taxon>Dothideomycetes</taxon>
        <taxon>Dothideomycetes incertae sedis</taxon>
        <taxon>Botryosphaeriales</taxon>
        <taxon>Botryosphaeriaceae</taxon>
        <taxon>Botryosphaeria</taxon>
    </lineage>
</organism>
<sequence>MAPSDNERFFFSLHKEHYDYTKEWNVLQNFVRLAQKQHWELGSPQWRTNWKSCFGRIYTNDQNPYVPIMHSGRRFKDCVQNYNQETAQDDRKEDRKEEFDQIREGIMFRGWSAKS</sequence>
<proteinExistence type="predicted"/>
<evidence type="ECO:0000313" key="1">
    <source>
        <dbReference type="EMBL" id="KAF4301057.1"/>
    </source>
</evidence>
<keyword evidence="2" id="KW-1185">Reference proteome</keyword>
<reference evidence="1" key="1">
    <citation type="submission" date="2020-04" db="EMBL/GenBank/DDBJ databases">
        <title>Genome Assembly and Annotation of Botryosphaeria dothidea sdau 11-99, a Latent Pathogen of Apple Fruit Ring Rot in China.</title>
        <authorList>
            <person name="Yu C."/>
            <person name="Diao Y."/>
            <person name="Lu Q."/>
            <person name="Zhao J."/>
            <person name="Cui S."/>
            <person name="Peng C."/>
            <person name="He B."/>
            <person name="Liu H."/>
        </authorList>
    </citation>
    <scope>NUCLEOTIDE SEQUENCE [LARGE SCALE GENOMIC DNA]</scope>
    <source>
        <strain evidence="1">Sdau11-99</strain>
    </source>
</reference>
<comment type="caution">
    <text evidence="1">The sequence shown here is derived from an EMBL/GenBank/DDBJ whole genome shotgun (WGS) entry which is preliminary data.</text>
</comment>
<protein>
    <submittedName>
        <fullName evidence="1">Uncharacterized protein</fullName>
    </submittedName>
</protein>
<dbReference type="EMBL" id="WWBZ02000082">
    <property type="protein sequence ID" value="KAF4301057.1"/>
    <property type="molecule type" value="Genomic_DNA"/>
</dbReference>
<dbReference type="Proteomes" id="UP000572817">
    <property type="component" value="Unassembled WGS sequence"/>
</dbReference>
<gene>
    <name evidence="1" type="ORF">GTA08_BOTSDO10576</name>
</gene>